<dbReference type="OrthoDB" id="9785695at2"/>
<dbReference type="Gene3D" id="3.40.190.80">
    <property type="match status" value="1"/>
</dbReference>
<organism evidence="7 8">
    <name type="scientific">Candidatus Phycorickettsia trachydisci</name>
    <dbReference type="NCBI Taxonomy" id="2115978"/>
    <lineage>
        <taxon>Bacteria</taxon>
        <taxon>Pseudomonadati</taxon>
        <taxon>Pseudomonadota</taxon>
        <taxon>Alphaproteobacteria</taxon>
        <taxon>Rickettsiales</taxon>
        <taxon>Rickettsiaceae</taxon>
        <taxon>Candidatus Phycorickettsia</taxon>
    </lineage>
</organism>
<dbReference type="PROSITE" id="PS00629">
    <property type="entry name" value="IMP_1"/>
    <property type="match status" value="1"/>
</dbReference>
<gene>
    <name evidence="7" type="ORF">phytr_460</name>
</gene>
<dbReference type="GO" id="GO:0000105">
    <property type="term" value="P:L-histidine biosynthetic process"/>
    <property type="evidence" value="ECO:0007669"/>
    <property type="project" value="TreeGrafter"/>
</dbReference>
<dbReference type="Gene3D" id="3.30.540.10">
    <property type="entry name" value="Fructose-1,6-Bisphosphatase, subunit A, domain 1"/>
    <property type="match status" value="1"/>
</dbReference>
<reference evidence="7 8" key="1">
    <citation type="submission" date="2018-03" db="EMBL/GenBank/DDBJ databases">
        <title>A gene transfer event suggests a long-term partnership between eustigmatophyte algae and a novel lineage of endosymbiotic bacteria.</title>
        <authorList>
            <person name="Yurchenko T."/>
            <person name="Sevcikova T."/>
            <person name="Pribyl P."/>
            <person name="El Karkouri K."/>
            <person name="Klimes V."/>
            <person name="Amaral R."/>
            <person name="Zbrankova V."/>
            <person name="Kim E."/>
            <person name="Raoult D."/>
            <person name="Santos L.M.A."/>
            <person name="Elias M."/>
        </authorList>
    </citation>
    <scope>NUCLEOTIDE SEQUENCE [LARGE SCALE GENOMIC DNA]</scope>
    <source>
        <strain evidence="7">CCALA 838</strain>
    </source>
</reference>
<dbReference type="GO" id="GO:0046872">
    <property type="term" value="F:metal ion binding"/>
    <property type="evidence" value="ECO:0007669"/>
    <property type="project" value="UniProtKB-KW"/>
</dbReference>
<evidence type="ECO:0000256" key="2">
    <source>
        <dbReference type="ARBA" id="ARBA00009759"/>
    </source>
</evidence>
<name>A0A2P1P6W1_9RICK</name>
<feature type="binding site" evidence="6">
    <location>
        <position position="80"/>
    </location>
    <ligand>
        <name>Mg(2+)</name>
        <dbReference type="ChEBI" id="CHEBI:18420"/>
        <label>1</label>
        <note>catalytic</note>
    </ligand>
</feature>
<dbReference type="InterPro" id="IPR051090">
    <property type="entry name" value="Inositol_monoP_superfamily"/>
</dbReference>
<evidence type="ECO:0000313" key="8">
    <source>
        <dbReference type="Proteomes" id="UP000241762"/>
    </source>
</evidence>
<feature type="binding site" evidence="6">
    <location>
        <position position="64"/>
    </location>
    <ligand>
        <name>Mg(2+)</name>
        <dbReference type="ChEBI" id="CHEBI:18420"/>
        <label>1</label>
        <note>catalytic</note>
    </ligand>
</feature>
<dbReference type="GO" id="GO:0016791">
    <property type="term" value="F:phosphatase activity"/>
    <property type="evidence" value="ECO:0007669"/>
    <property type="project" value="UniProtKB-ARBA"/>
</dbReference>
<feature type="binding site" evidence="6">
    <location>
        <position position="82"/>
    </location>
    <ligand>
        <name>Mg(2+)</name>
        <dbReference type="ChEBI" id="CHEBI:18420"/>
        <label>1</label>
        <note>catalytic</note>
    </ligand>
</feature>
<dbReference type="Pfam" id="PF00459">
    <property type="entry name" value="Inositol_P"/>
    <property type="match status" value="1"/>
</dbReference>
<accession>A0A2P1P6W1</accession>
<keyword evidence="3 6" id="KW-0479">Metal-binding</keyword>
<dbReference type="PANTHER" id="PTHR43200">
    <property type="entry name" value="PHOSPHATASE"/>
    <property type="match status" value="1"/>
</dbReference>
<dbReference type="InterPro" id="IPR020583">
    <property type="entry name" value="Inositol_monoP_metal-BS"/>
</dbReference>
<dbReference type="PANTHER" id="PTHR43200:SF6">
    <property type="entry name" value="3'(2'),5'-BISPHOSPHATE NUCLEOTIDASE"/>
    <property type="match status" value="1"/>
</dbReference>
<comment type="similarity">
    <text evidence="2">Belongs to the inositol monophosphatase superfamily.</text>
</comment>
<dbReference type="PRINTS" id="PR00377">
    <property type="entry name" value="IMPHPHTASES"/>
</dbReference>
<dbReference type="SUPFAM" id="SSF56655">
    <property type="entry name" value="Carbohydrate phosphatase"/>
    <property type="match status" value="1"/>
</dbReference>
<dbReference type="KEGG" id="ptc:phytr_460"/>
<dbReference type="CDD" id="cd01638">
    <property type="entry name" value="CysQ"/>
    <property type="match status" value="1"/>
</dbReference>
<evidence type="ECO:0000256" key="5">
    <source>
        <dbReference type="ARBA" id="ARBA00022842"/>
    </source>
</evidence>
<dbReference type="InterPro" id="IPR000760">
    <property type="entry name" value="Inositol_monophosphatase-like"/>
</dbReference>
<dbReference type="Proteomes" id="UP000241762">
    <property type="component" value="Chromosome"/>
</dbReference>
<comment type="cofactor">
    <cofactor evidence="1 6">
        <name>Mg(2+)</name>
        <dbReference type="ChEBI" id="CHEBI:18420"/>
    </cofactor>
</comment>
<evidence type="ECO:0000256" key="4">
    <source>
        <dbReference type="ARBA" id="ARBA00022801"/>
    </source>
</evidence>
<evidence type="ECO:0000256" key="1">
    <source>
        <dbReference type="ARBA" id="ARBA00001946"/>
    </source>
</evidence>
<sequence length="253" mass="28339">MVLDFEAIISLLEEGGQIATSMQHNLEVKRKSDGSFVTNADIKVSDFITENLSKITPTIPVISEEDHSIHFVGKKFWLLDPIDGTKHYVKGKDNYAINLALVDKHVPIIGFVYHPATKTLFFNNEDKVKKIVNGKESIIQPVEGKLKILMPDNQKNSAKIYERPDLFAQVPPSSNANRLAMVINGDIDVYYVSKMLMEWDTAAAHSILQQIGGDIMDKQGNTLVYGKPLFGNSDLIVCSKRAMDNKEMILRFA</sequence>
<evidence type="ECO:0000313" key="7">
    <source>
        <dbReference type="EMBL" id="AVP87009.1"/>
    </source>
</evidence>
<keyword evidence="4" id="KW-0378">Hydrolase</keyword>
<dbReference type="AlphaFoldDB" id="A0A2P1P6W1"/>
<evidence type="ECO:0000256" key="6">
    <source>
        <dbReference type="PIRSR" id="PIRSR600760-2"/>
    </source>
</evidence>
<evidence type="ECO:0000256" key="3">
    <source>
        <dbReference type="ARBA" id="ARBA00022723"/>
    </source>
</evidence>
<proteinExistence type="inferred from homology"/>
<dbReference type="RefSeq" id="WP_106873888.1">
    <property type="nucleotide sequence ID" value="NZ_CP027845.1"/>
</dbReference>
<keyword evidence="8" id="KW-1185">Reference proteome</keyword>
<protein>
    <submittedName>
        <fullName evidence="7">3'(2'),5'-bisphosphate nucleotidase</fullName>
    </submittedName>
</protein>
<dbReference type="EMBL" id="CP027845">
    <property type="protein sequence ID" value="AVP87009.1"/>
    <property type="molecule type" value="Genomic_DNA"/>
</dbReference>
<keyword evidence="5 6" id="KW-0460">Magnesium</keyword>
<feature type="binding site" evidence="6">
    <location>
        <position position="200"/>
    </location>
    <ligand>
        <name>Mg(2+)</name>
        <dbReference type="ChEBI" id="CHEBI:18420"/>
        <label>1</label>
        <note>catalytic</note>
    </ligand>
</feature>
<feature type="binding site" evidence="6">
    <location>
        <position position="83"/>
    </location>
    <ligand>
        <name>Mg(2+)</name>
        <dbReference type="ChEBI" id="CHEBI:18420"/>
        <label>1</label>
        <note>catalytic</note>
    </ligand>
</feature>